<gene>
    <name evidence="1" type="ORF">L1987_13117</name>
</gene>
<proteinExistence type="predicted"/>
<organism evidence="1 2">
    <name type="scientific">Smallanthus sonchifolius</name>
    <dbReference type="NCBI Taxonomy" id="185202"/>
    <lineage>
        <taxon>Eukaryota</taxon>
        <taxon>Viridiplantae</taxon>
        <taxon>Streptophyta</taxon>
        <taxon>Embryophyta</taxon>
        <taxon>Tracheophyta</taxon>
        <taxon>Spermatophyta</taxon>
        <taxon>Magnoliopsida</taxon>
        <taxon>eudicotyledons</taxon>
        <taxon>Gunneridae</taxon>
        <taxon>Pentapetalae</taxon>
        <taxon>asterids</taxon>
        <taxon>campanulids</taxon>
        <taxon>Asterales</taxon>
        <taxon>Asteraceae</taxon>
        <taxon>Asteroideae</taxon>
        <taxon>Heliantheae alliance</taxon>
        <taxon>Millerieae</taxon>
        <taxon>Smallanthus</taxon>
    </lineage>
</organism>
<reference evidence="2" key="1">
    <citation type="journal article" date="2022" name="Mol. Ecol. Resour.">
        <title>The genomes of chicory, endive, great burdock and yacon provide insights into Asteraceae palaeo-polyploidization history and plant inulin production.</title>
        <authorList>
            <person name="Fan W."/>
            <person name="Wang S."/>
            <person name="Wang H."/>
            <person name="Wang A."/>
            <person name="Jiang F."/>
            <person name="Liu H."/>
            <person name="Zhao H."/>
            <person name="Xu D."/>
            <person name="Zhang Y."/>
        </authorList>
    </citation>
    <scope>NUCLEOTIDE SEQUENCE [LARGE SCALE GENOMIC DNA]</scope>
    <source>
        <strain evidence="2">cv. Yunnan</strain>
    </source>
</reference>
<dbReference type="EMBL" id="CM042021">
    <property type="protein sequence ID" value="KAI3819291.1"/>
    <property type="molecule type" value="Genomic_DNA"/>
</dbReference>
<protein>
    <submittedName>
        <fullName evidence="1">Uncharacterized protein</fullName>
    </submittedName>
</protein>
<evidence type="ECO:0000313" key="2">
    <source>
        <dbReference type="Proteomes" id="UP001056120"/>
    </source>
</evidence>
<reference evidence="1 2" key="2">
    <citation type="journal article" date="2022" name="Mol. Ecol. Resour.">
        <title>The genomes of chicory, endive, great burdock and yacon provide insights into Asteraceae paleo-polyploidization history and plant inulin production.</title>
        <authorList>
            <person name="Fan W."/>
            <person name="Wang S."/>
            <person name="Wang H."/>
            <person name="Wang A."/>
            <person name="Jiang F."/>
            <person name="Liu H."/>
            <person name="Zhao H."/>
            <person name="Xu D."/>
            <person name="Zhang Y."/>
        </authorList>
    </citation>
    <scope>NUCLEOTIDE SEQUENCE [LARGE SCALE GENOMIC DNA]</scope>
    <source>
        <strain evidence="2">cv. Yunnan</strain>
        <tissue evidence="1">Leaves</tissue>
    </source>
</reference>
<sequence length="112" mass="12585">MQIQEGNTSAVEIGIDYFTYSADVKYNKGKKPLISGTIQAYLKDAGQRLFETKKSADKMGLPIGFKLVRGAYCPAKENWLTPLVLSILYTIASVRWISAGVRSQRQWMATKY</sequence>
<keyword evidence="2" id="KW-1185">Reference proteome</keyword>
<name>A0ACB9JGJ9_9ASTR</name>
<accession>A0ACB9JGJ9</accession>
<evidence type="ECO:0000313" key="1">
    <source>
        <dbReference type="EMBL" id="KAI3819291.1"/>
    </source>
</evidence>
<comment type="caution">
    <text evidence="1">The sequence shown here is derived from an EMBL/GenBank/DDBJ whole genome shotgun (WGS) entry which is preliminary data.</text>
</comment>
<dbReference type="Proteomes" id="UP001056120">
    <property type="component" value="Linkage Group LG04"/>
</dbReference>